<sequence length="120" mass="13065">MYDATISHAFCVSIIALEDCCFAVTSSSSEKHSSITSCCETQCNSTSSSVVNYWMCSSTSSSILLLSTYSSLIFAKYTISLTIGSTGYCLRLLNVAFDNTLRPKLLPSRSERSLLGRNSK</sequence>
<reference evidence="1 2" key="1">
    <citation type="journal article" date="2019" name="Sci. Rep.">
        <title>Orb-weaving spider Araneus ventricosus genome elucidates the spidroin gene catalogue.</title>
        <authorList>
            <person name="Kono N."/>
            <person name="Nakamura H."/>
            <person name="Ohtoshi R."/>
            <person name="Moran D.A.P."/>
            <person name="Shinohara A."/>
            <person name="Yoshida Y."/>
            <person name="Fujiwara M."/>
            <person name="Mori M."/>
            <person name="Tomita M."/>
            <person name="Arakawa K."/>
        </authorList>
    </citation>
    <scope>NUCLEOTIDE SEQUENCE [LARGE SCALE GENOMIC DNA]</scope>
</reference>
<dbReference type="EMBL" id="BGPR01068661">
    <property type="protein sequence ID" value="GBO42525.1"/>
    <property type="molecule type" value="Genomic_DNA"/>
</dbReference>
<gene>
    <name evidence="1" type="ORF">AVEN_142154_1</name>
</gene>
<dbReference type="AlphaFoldDB" id="A0A4Y2WYN9"/>
<comment type="caution">
    <text evidence="1">The sequence shown here is derived from an EMBL/GenBank/DDBJ whole genome shotgun (WGS) entry which is preliminary data.</text>
</comment>
<protein>
    <submittedName>
        <fullName evidence="1">Uncharacterized protein</fullName>
    </submittedName>
</protein>
<name>A0A4Y2WYN9_ARAVE</name>
<evidence type="ECO:0000313" key="2">
    <source>
        <dbReference type="Proteomes" id="UP000499080"/>
    </source>
</evidence>
<keyword evidence="2" id="KW-1185">Reference proteome</keyword>
<dbReference type="Proteomes" id="UP000499080">
    <property type="component" value="Unassembled WGS sequence"/>
</dbReference>
<organism evidence="1 2">
    <name type="scientific">Araneus ventricosus</name>
    <name type="common">Orbweaver spider</name>
    <name type="synonym">Epeira ventricosa</name>
    <dbReference type="NCBI Taxonomy" id="182803"/>
    <lineage>
        <taxon>Eukaryota</taxon>
        <taxon>Metazoa</taxon>
        <taxon>Ecdysozoa</taxon>
        <taxon>Arthropoda</taxon>
        <taxon>Chelicerata</taxon>
        <taxon>Arachnida</taxon>
        <taxon>Araneae</taxon>
        <taxon>Araneomorphae</taxon>
        <taxon>Entelegynae</taxon>
        <taxon>Araneoidea</taxon>
        <taxon>Araneidae</taxon>
        <taxon>Araneus</taxon>
    </lineage>
</organism>
<evidence type="ECO:0000313" key="1">
    <source>
        <dbReference type="EMBL" id="GBO42525.1"/>
    </source>
</evidence>
<proteinExistence type="predicted"/>
<accession>A0A4Y2WYN9</accession>